<proteinExistence type="predicted"/>
<dbReference type="GO" id="GO:0006508">
    <property type="term" value="P:proteolysis"/>
    <property type="evidence" value="ECO:0007669"/>
    <property type="project" value="UniProtKB-KW"/>
</dbReference>
<evidence type="ECO:0000256" key="3">
    <source>
        <dbReference type="ARBA" id="ARBA00022801"/>
    </source>
</evidence>
<organism evidence="8 9">
    <name type="scientific">Companilactobacillus suantsaicola</name>
    <dbReference type="NCBI Taxonomy" id="2487723"/>
    <lineage>
        <taxon>Bacteria</taxon>
        <taxon>Bacillati</taxon>
        <taxon>Bacillota</taxon>
        <taxon>Bacilli</taxon>
        <taxon>Lactobacillales</taxon>
        <taxon>Lactobacillaceae</taxon>
        <taxon>Companilactobacillus</taxon>
    </lineage>
</organism>
<feature type="compositionally biased region" description="Polar residues" evidence="6">
    <location>
        <begin position="57"/>
        <end position="73"/>
    </location>
</feature>
<dbReference type="PANTHER" id="PTHR10201">
    <property type="entry name" value="MATRIX METALLOPROTEINASE"/>
    <property type="match status" value="1"/>
</dbReference>
<evidence type="ECO:0000313" key="9">
    <source>
        <dbReference type="Proteomes" id="UP000298021"/>
    </source>
</evidence>
<evidence type="ECO:0000256" key="1">
    <source>
        <dbReference type="ARBA" id="ARBA00022670"/>
    </source>
</evidence>
<keyword evidence="1" id="KW-0645">Protease</keyword>
<dbReference type="InterPro" id="IPR006026">
    <property type="entry name" value="Peptidase_Metallo"/>
</dbReference>
<keyword evidence="2" id="KW-0479">Metal-binding</keyword>
<dbReference type="SMART" id="SM00235">
    <property type="entry name" value="ZnMc"/>
    <property type="match status" value="1"/>
</dbReference>
<dbReference type="RefSeq" id="WP_135373210.1">
    <property type="nucleotide sequence ID" value="NZ_RKLY01000019.1"/>
</dbReference>
<dbReference type="Proteomes" id="UP000298021">
    <property type="component" value="Unassembled WGS sequence"/>
</dbReference>
<dbReference type="OrthoDB" id="2148705at2"/>
<dbReference type="PANTHER" id="PTHR10201:SF323">
    <property type="entry name" value="MATRIX METALLOPROTEINASE-21"/>
    <property type="match status" value="1"/>
</dbReference>
<dbReference type="Gene3D" id="3.40.390.10">
    <property type="entry name" value="Collagenase (Catalytic Domain)"/>
    <property type="match status" value="1"/>
</dbReference>
<dbReference type="SUPFAM" id="SSF55486">
    <property type="entry name" value="Metalloproteases ('zincins'), catalytic domain"/>
    <property type="match status" value="1"/>
</dbReference>
<dbReference type="GO" id="GO:0031012">
    <property type="term" value="C:extracellular matrix"/>
    <property type="evidence" value="ECO:0007669"/>
    <property type="project" value="InterPro"/>
</dbReference>
<feature type="domain" description="Peptidase metallopeptidase" evidence="7">
    <location>
        <begin position="76"/>
        <end position="229"/>
    </location>
</feature>
<evidence type="ECO:0000256" key="5">
    <source>
        <dbReference type="ARBA" id="ARBA00023049"/>
    </source>
</evidence>
<dbReference type="InterPro" id="IPR024079">
    <property type="entry name" value="MetalloPept_cat_dom_sf"/>
</dbReference>
<sequence>MKRKLWIWLLVLASIVLVVDKNPNLIPHLKSTVQEAGVKVQPYLYSLEASVDRKLNGTTQTTTEHQVGSTVTPAESPMKDVSTSNVYYFHFKKDVPQSVRDVFTRAVNTYNATGIVRLIPGQPQTNKNSITFFVYHKKIENIASRTVELGNGGPSSLVINHFAINTAQAGLNLQYPDLSIKDSVAVHELGHALGLAHSSSTKSVMYPMDQGISTLSQGDINGLRAVYRSGK</sequence>
<feature type="region of interest" description="Disordered" evidence="6">
    <location>
        <begin position="57"/>
        <end position="76"/>
    </location>
</feature>
<dbReference type="EMBL" id="RKLY01000019">
    <property type="protein sequence ID" value="TGD22713.1"/>
    <property type="molecule type" value="Genomic_DNA"/>
</dbReference>
<dbReference type="InterPro" id="IPR001818">
    <property type="entry name" value="Pept_M10_metallopeptidase"/>
</dbReference>
<evidence type="ECO:0000256" key="4">
    <source>
        <dbReference type="ARBA" id="ARBA00022833"/>
    </source>
</evidence>
<evidence type="ECO:0000259" key="7">
    <source>
        <dbReference type="SMART" id="SM00235"/>
    </source>
</evidence>
<name>A0A4Z0JLK6_9LACO</name>
<protein>
    <submittedName>
        <fullName evidence="8">Peptidase</fullName>
    </submittedName>
</protein>
<accession>A0A4Z0JLK6</accession>
<dbReference type="GO" id="GO:0008270">
    <property type="term" value="F:zinc ion binding"/>
    <property type="evidence" value="ECO:0007669"/>
    <property type="project" value="InterPro"/>
</dbReference>
<keyword evidence="5" id="KW-0482">Metalloprotease</keyword>
<comment type="caution">
    <text evidence="8">The sequence shown here is derived from an EMBL/GenBank/DDBJ whole genome shotgun (WGS) entry which is preliminary data.</text>
</comment>
<dbReference type="Pfam" id="PF00413">
    <property type="entry name" value="Peptidase_M10"/>
    <property type="match status" value="1"/>
</dbReference>
<dbReference type="GO" id="GO:0004222">
    <property type="term" value="F:metalloendopeptidase activity"/>
    <property type="evidence" value="ECO:0007669"/>
    <property type="project" value="InterPro"/>
</dbReference>
<gene>
    <name evidence="8" type="ORF">EGT49_08000</name>
</gene>
<keyword evidence="9" id="KW-1185">Reference proteome</keyword>
<evidence type="ECO:0000313" key="8">
    <source>
        <dbReference type="EMBL" id="TGD22713.1"/>
    </source>
</evidence>
<reference evidence="8 9" key="1">
    <citation type="submission" date="2018-10" db="EMBL/GenBank/DDBJ databases">
        <title>Lactobacillus sp. R7 and Lactobacillus sp. R19 isolated from fermented mustard green product of Taiwan.</title>
        <authorList>
            <person name="Lin S.-T."/>
        </authorList>
    </citation>
    <scope>NUCLEOTIDE SEQUENCE [LARGE SCALE GENOMIC DNA]</scope>
    <source>
        <strain evidence="8 9">BCRC 81127</strain>
    </source>
</reference>
<evidence type="ECO:0000256" key="2">
    <source>
        <dbReference type="ARBA" id="ARBA00022723"/>
    </source>
</evidence>
<dbReference type="AlphaFoldDB" id="A0A4Z0JLK6"/>
<keyword evidence="4" id="KW-0862">Zinc</keyword>
<evidence type="ECO:0000256" key="6">
    <source>
        <dbReference type="SAM" id="MobiDB-lite"/>
    </source>
</evidence>
<keyword evidence="3" id="KW-0378">Hydrolase</keyword>